<evidence type="ECO:0000313" key="3">
    <source>
        <dbReference type="Proteomes" id="UP001177003"/>
    </source>
</evidence>
<dbReference type="Proteomes" id="UP001177003">
    <property type="component" value="Chromosome 2"/>
</dbReference>
<name>A0AA35V828_LACSI</name>
<feature type="region of interest" description="Disordered" evidence="1">
    <location>
        <begin position="1"/>
        <end position="32"/>
    </location>
</feature>
<evidence type="ECO:0000313" key="2">
    <source>
        <dbReference type="EMBL" id="CAI9272239.1"/>
    </source>
</evidence>
<reference evidence="2" key="1">
    <citation type="submission" date="2023-04" db="EMBL/GenBank/DDBJ databases">
        <authorList>
            <person name="Vijverberg K."/>
            <person name="Xiong W."/>
            <person name="Schranz E."/>
        </authorList>
    </citation>
    <scope>NUCLEOTIDE SEQUENCE</scope>
</reference>
<sequence length="129" mass="14753">MREIEREKARQAVERATREARERAAYEARDREAAEARLKSERAVVQRAQVEARERAAVDVNGRAERAAGTRQRYEKLKRVLSLPPIINGAHSAISTNTKNVFIECTTTDLTKVKIVLNTMVTMFSLYYE</sequence>
<dbReference type="GO" id="GO:0009328">
    <property type="term" value="C:phenylalanine-tRNA ligase complex"/>
    <property type="evidence" value="ECO:0007669"/>
    <property type="project" value="TreeGrafter"/>
</dbReference>
<dbReference type="InterPro" id="IPR045060">
    <property type="entry name" value="Phe-tRNA-ligase_IIc_bsu"/>
</dbReference>
<evidence type="ECO:0000256" key="1">
    <source>
        <dbReference type="SAM" id="MobiDB-lite"/>
    </source>
</evidence>
<gene>
    <name evidence="2" type="ORF">LSALG_LOCUS12480</name>
</gene>
<dbReference type="Gene3D" id="3.50.40.10">
    <property type="entry name" value="Phenylalanyl-trna Synthetase, Chain B, domain 3"/>
    <property type="match status" value="1"/>
</dbReference>
<protein>
    <submittedName>
        <fullName evidence="2">Uncharacterized protein</fullName>
    </submittedName>
</protein>
<dbReference type="AlphaFoldDB" id="A0AA35V828"/>
<keyword evidence="3" id="KW-1185">Reference proteome</keyword>
<dbReference type="PANTHER" id="PTHR10947">
    <property type="entry name" value="PHENYLALANYL-TRNA SYNTHETASE BETA CHAIN AND LEUCINE-RICH REPEAT-CONTAINING PROTEIN 47"/>
    <property type="match status" value="1"/>
</dbReference>
<dbReference type="GO" id="GO:0004826">
    <property type="term" value="F:phenylalanine-tRNA ligase activity"/>
    <property type="evidence" value="ECO:0007669"/>
    <property type="project" value="InterPro"/>
</dbReference>
<accession>A0AA35V828</accession>
<dbReference type="EMBL" id="OX465078">
    <property type="protein sequence ID" value="CAI9272239.1"/>
    <property type="molecule type" value="Genomic_DNA"/>
</dbReference>
<proteinExistence type="predicted"/>
<dbReference type="PANTHER" id="PTHR10947:SF0">
    <property type="entry name" value="PHENYLALANINE--TRNA LIGASE BETA SUBUNIT"/>
    <property type="match status" value="1"/>
</dbReference>
<dbReference type="InterPro" id="IPR020825">
    <property type="entry name" value="Phe-tRNA_synthase-like_B3/B4"/>
</dbReference>
<dbReference type="GO" id="GO:0006432">
    <property type="term" value="P:phenylalanyl-tRNA aminoacylation"/>
    <property type="evidence" value="ECO:0007669"/>
    <property type="project" value="InterPro"/>
</dbReference>
<organism evidence="2 3">
    <name type="scientific">Lactuca saligna</name>
    <name type="common">Willowleaf lettuce</name>
    <dbReference type="NCBI Taxonomy" id="75948"/>
    <lineage>
        <taxon>Eukaryota</taxon>
        <taxon>Viridiplantae</taxon>
        <taxon>Streptophyta</taxon>
        <taxon>Embryophyta</taxon>
        <taxon>Tracheophyta</taxon>
        <taxon>Spermatophyta</taxon>
        <taxon>Magnoliopsida</taxon>
        <taxon>eudicotyledons</taxon>
        <taxon>Gunneridae</taxon>
        <taxon>Pentapetalae</taxon>
        <taxon>asterids</taxon>
        <taxon>campanulids</taxon>
        <taxon>Asterales</taxon>
        <taxon>Asteraceae</taxon>
        <taxon>Cichorioideae</taxon>
        <taxon>Cichorieae</taxon>
        <taxon>Lactucinae</taxon>
        <taxon>Lactuca</taxon>
    </lineage>
</organism>